<dbReference type="GO" id="GO:0008270">
    <property type="term" value="F:zinc ion binding"/>
    <property type="evidence" value="ECO:0007669"/>
    <property type="project" value="UniProtKB-KW"/>
</dbReference>
<feature type="zinc finger region" description="C3H1-type" evidence="1">
    <location>
        <begin position="36"/>
        <end position="64"/>
    </location>
</feature>
<proteinExistence type="predicted"/>
<dbReference type="PANTHER" id="PTHR12547:SF154">
    <property type="entry name" value="ZINC FINGER CCCH DOMAIN-CONTAINING PROTEIN 52"/>
    <property type="match status" value="1"/>
</dbReference>
<reference evidence="4" key="1">
    <citation type="journal article" date="2021" name="bioRxiv">
        <title>Whole Genome Assembly and Annotation of Northern Wild Rice, Zizania palustris L., Supports a Whole Genome Duplication in the Zizania Genus.</title>
        <authorList>
            <person name="Haas M."/>
            <person name="Kono T."/>
            <person name="Macchietto M."/>
            <person name="Millas R."/>
            <person name="McGilp L."/>
            <person name="Shao M."/>
            <person name="Duquette J."/>
            <person name="Hirsch C.N."/>
            <person name="Kimball J."/>
        </authorList>
    </citation>
    <scope>NUCLEOTIDE SEQUENCE</scope>
    <source>
        <tissue evidence="4">Fresh leaf tissue</tissue>
    </source>
</reference>
<dbReference type="InterPro" id="IPR045877">
    <property type="entry name" value="ZFP36-like"/>
</dbReference>
<gene>
    <name evidence="4" type="ORF">GUJ93_ZPchr0002g23261</name>
</gene>
<keyword evidence="1" id="KW-0479">Metal-binding</keyword>
<dbReference type="PANTHER" id="PTHR12547">
    <property type="entry name" value="CCCH ZINC FINGER/TIS11-RELATED"/>
    <property type="match status" value="1"/>
</dbReference>
<evidence type="ECO:0000256" key="1">
    <source>
        <dbReference type="PROSITE-ProRule" id="PRU00723"/>
    </source>
</evidence>
<reference evidence="4" key="2">
    <citation type="submission" date="2021-02" db="EMBL/GenBank/DDBJ databases">
        <authorList>
            <person name="Kimball J.A."/>
            <person name="Haas M.W."/>
            <person name="Macchietto M."/>
            <person name="Kono T."/>
            <person name="Duquette J."/>
            <person name="Shao M."/>
        </authorList>
    </citation>
    <scope>NUCLEOTIDE SEQUENCE</scope>
    <source>
        <tissue evidence="4">Fresh leaf tissue</tissue>
    </source>
</reference>
<keyword evidence="5" id="KW-1185">Reference proteome</keyword>
<keyword evidence="1" id="KW-0863">Zinc-finger</keyword>
<dbReference type="OrthoDB" id="410307at2759"/>
<organism evidence="4 5">
    <name type="scientific">Zizania palustris</name>
    <name type="common">Northern wild rice</name>
    <dbReference type="NCBI Taxonomy" id="103762"/>
    <lineage>
        <taxon>Eukaryota</taxon>
        <taxon>Viridiplantae</taxon>
        <taxon>Streptophyta</taxon>
        <taxon>Embryophyta</taxon>
        <taxon>Tracheophyta</taxon>
        <taxon>Spermatophyta</taxon>
        <taxon>Magnoliopsida</taxon>
        <taxon>Liliopsida</taxon>
        <taxon>Poales</taxon>
        <taxon>Poaceae</taxon>
        <taxon>BOP clade</taxon>
        <taxon>Oryzoideae</taxon>
        <taxon>Oryzeae</taxon>
        <taxon>Zizaniinae</taxon>
        <taxon>Zizania</taxon>
    </lineage>
</organism>
<sequence length="136" mass="14037">MEGGGRKRGKPDGANGASAASGKRARESESFQTGVGSKLKPCNKFFSTAGCPFGEGCHFLHHFLGGYQAVAKMTNLAGPALAPPPGRMPMGTAAPVGPPTSTVKTRMCNKYNTAEGCKWGKSATLRMVRGSSASLC</sequence>
<dbReference type="InterPro" id="IPR000571">
    <property type="entry name" value="Znf_CCCH"/>
</dbReference>
<feature type="domain" description="C3H1-type" evidence="3">
    <location>
        <begin position="36"/>
        <end position="64"/>
    </location>
</feature>
<dbReference type="EMBL" id="JAAALK010000287">
    <property type="protein sequence ID" value="KAG8058358.1"/>
    <property type="molecule type" value="Genomic_DNA"/>
</dbReference>
<accession>A0A8J5S582</accession>
<dbReference type="GO" id="GO:0003729">
    <property type="term" value="F:mRNA binding"/>
    <property type="evidence" value="ECO:0007669"/>
    <property type="project" value="InterPro"/>
</dbReference>
<evidence type="ECO:0000259" key="3">
    <source>
        <dbReference type="PROSITE" id="PS50103"/>
    </source>
</evidence>
<evidence type="ECO:0000313" key="5">
    <source>
        <dbReference type="Proteomes" id="UP000729402"/>
    </source>
</evidence>
<dbReference type="PROSITE" id="PS50103">
    <property type="entry name" value="ZF_C3H1"/>
    <property type="match status" value="1"/>
</dbReference>
<evidence type="ECO:0000313" key="4">
    <source>
        <dbReference type="EMBL" id="KAG8058358.1"/>
    </source>
</evidence>
<name>A0A8J5S582_ZIZPA</name>
<feature type="region of interest" description="Disordered" evidence="2">
    <location>
        <begin position="1"/>
        <end position="36"/>
    </location>
</feature>
<comment type="caution">
    <text evidence="4">The sequence shown here is derived from an EMBL/GenBank/DDBJ whole genome shotgun (WGS) entry which is preliminary data.</text>
</comment>
<keyword evidence="1" id="KW-0862">Zinc</keyword>
<protein>
    <recommendedName>
        <fullName evidence="3">C3H1-type domain-containing protein</fullName>
    </recommendedName>
</protein>
<dbReference type="AlphaFoldDB" id="A0A8J5S582"/>
<evidence type="ECO:0000256" key="2">
    <source>
        <dbReference type="SAM" id="MobiDB-lite"/>
    </source>
</evidence>
<dbReference type="Proteomes" id="UP000729402">
    <property type="component" value="Unassembled WGS sequence"/>
</dbReference>